<evidence type="ECO:0000256" key="4">
    <source>
        <dbReference type="ARBA" id="ARBA00022452"/>
    </source>
</evidence>
<dbReference type="Gene3D" id="2.40.170.20">
    <property type="entry name" value="TonB-dependent receptor, beta-barrel domain"/>
    <property type="match status" value="1"/>
</dbReference>
<keyword evidence="16" id="KW-1185">Reference proteome</keyword>
<dbReference type="SUPFAM" id="SSF56935">
    <property type="entry name" value="Porins"/>
    <property type="match status" value="1"/>
</dbReference>
<evidence type="ECO:0000256" key="10">
    <source>
        <dbReference type="PROSITE-ProRule" id="PRU01360"/>
    </source>
</evidence>
<evidence type="ECO:0000313" key="15">
    <source>
        <dbReference type="EMBL" id="QBI04532.1"/>
    </source>
</evidence>
<dbReference type="PANTHER" id="PTHR30069">
    <property type="entry name" value="TONB-DEPENDENT OUTER MEMBRANE RECEPTOR"/>
    <property type="match status" value="1"/>
</dbReference>
<dbReference type="Proteomes" id="UP000292307">
    <property type="component" value="Chromosome"/>
</dbReference>
<dbReference type="PANTHER" id="PTHR30069:SF39">
    <property type="entry name" value="BLL6183 PROTEIN"/>
    <property type="match status" value="1"/>
</dbReference>
<name>A0ABX5S0S7_9BURK</name>
<feature type="region of interest" description="Disordered" evidence="12">
    <location>
        <begin position="342"/>
        <end position="369"/>
    </location>
</feature>
<evidence type="ECO:0000256" key="6">
    <source>
        <dbReference type="ARBA" id="ARBA00023077"/>
    </source>
</evidence>
<dbReference type="PROSITE" id="PS52016">
    <property type="entry name" value="TONB_DEPENDENT_REC_3"/>
    <property type="match status" value="1"/>
</dbReference>
<reference evidence="15 16" key="1">
    <citation type="submission" date="2019-02" db="EMBL/GenBank/DDBJ databases">
        <title>Draft Genome Sequences of Six Type Strains of the Genus Massilia.</title>
        <authorList>
            <person name="Miess H."/>
            <person name="Frediansyhah A."/>
            <person name="Gross H."/>
        </authorList>
    </citation>
    <scope>NUCLEOTIDE SEQUENCE [LARGE SCALE GENOMIC DNA]</scope>
    <source>
        <strain evidence="15 16">DSM 17472</strain>
    </source>
</reference>
<dbReference type="Pfam" id="PF07715">
    <property type="entry name" value="Plug"/>
    <property type="match status" value="1"/>
</dbReference>
<dbReference type="Gene3D" id="2.170.130.10">
    <property type="entry name" value="TonB-dependent receptor, plug domain"/>
    <property type="match status" value="1"/>
</dbReference>
<evidence type="ECO:0000256" key="8">
    <source>
        <dbReference type="ARBA" id="ARBA00023170"/>
    </source>
</evidence>
<evidence type="ECO:0000256" key="11">
    <source>
        <dbReference type="RuleBase" id="RU003357"/>
    </source>
</evidence>
<evidence type="ECO:0000256" key="7">
    <source>
        <dbReference type="ARBA" id="ARBA00023136"/>
    </source>
</evidence>
<feature type="compositionally biased region" description="Acidic residues" evidence="12">
    <location>
        <begin position="349"/>
        <end position="369"/>
    </location>
</feature>
<comment type="similarity">
    <text evidence="2 10 11">Belongs to the TonB-dependent receptor family.</text>
</comment>
<keyword evidence="7 10" id="KW-0472">Membrane</keyword>
<evidence type="ECO:0000256" key="5">
    <source>
        <dbReference type="ARBA" id="ARBA00022692"/>
    </source>
</evidence>
<evidence type="ECO:0000256" key="2">
    <source>
        <dbReference type="ARBA" id="ARBA00009810"/>
    </source>
</evidence>
<evidence type="ECO:0000259" key="13">
    <source>
        <dbReference type="Pfam" id="PF00593"/>
    </source>
</evidence>
<dbReference type="InterPro" id="IPR039426">
    <property type="entry name" value="TonB-dep_rcpt-like"/>
</dbReference>
<dbReference type="InterPro" id="IPR000531">
    <property type="entry name" value="Beta-barrel_TonB"/>
</dbReference>
<sequence length="799" mass="85424">MPPASPILKSSKAGRPARQITHPLSRSLLRSTFRTQLAAGAVLLAPAAFSGTPDFPLGPLPIVEIVGIAPQSAAAIERDRLPYAVQRATDRDVTQARADTLADYLSRHAAGIHVNDISGSPFQTDVTFRGYRASPVLGTGQGLSVYLDGVRVNEPFGDVINWDMVPEAALGAVLLVPGSNPLYGLNTLGGALALTTKSGRSHPGLMVEATLGSGARRRLDMSYGTASAGWHTLLAATAFDEDGWRDHSAGRLGNVFLKVGRTAGASDWSVSLLGGRSRLLGNGLLPRGTADAPGLYDLDRRAVYTHPDRTRNRLGQVAINLQQQLGRDAALTASAYVRHSRRDTVNGDVNDDAGEEANEDAGDCAAEPDDPGCDADVHPPAHPAVLNTTASRQRGEGASVQLAVTRGDHQLSAGLSFDRNRVRFAQFEQEGFFSATREVLADPEEEREPSSSVTGRARMAGLYASDTWRLAPGTYATLSARFNHARVANTLTNDDGVQPREEFTYRKLNPSLGIARQVNAALTLFANVAQSNRVPTVIELGCADPEQPCRLPVGLQADPYLSQVVSRTVEAGARWRTAWADAALSLYRTVNRDDILFHSAGTSQQGYFANFPRTRHAGVDAGGTARMGDVTLRASYSYLAAVYAADGVLFTGARNVRATSGTRLAGLPRHTLKLGADWAPAPGWTLGVDVLAASNLLTQGNEDGLTEDAKDDEPPQRADWRIRGHALLHLRAGWQPAPGWEVFVRVNNVLDRRFETYGTVADDVFPGGRPLAPGADAAPARFVAPGAPRTVLAGLRYRF</sequence>
<accession>A0ABX5S0S7</accession>
<organism evidence="15 16">
    <name type="scientific">Pseudoduganella albidiflava</name>
    <dbReference type="NCBI Taxonomy" id="321983"/>
    <lineage>
        <taxon>Bacteria</taxon>
        <taxon>Pseudomonadati</taxon>
        <taxon>Pseudomonadota</taxon>
        <taxon>Betaproteobacteria</taxon>
        <taxon>Burkholderiales</taxon>
        <taxon>Oxalobacteraceae</taxon>
        <taxon>Telluria group</taxon>
        <taxon>Pseudoduganella</taxon>
    </lineage>
</organism>
<dbReference type="InterPro" id="IPR012910">
    <property type="entry name" value="Plug_dom"/>
</dbReference>
<evidence type="ECO:0000256" key="1">
    <source>
        <dbReference type="ARBA" id="ARBA00004571"/>
    </source>
</evidence>
<evidence type="ECO:0000259" key="14">
    <source>
        <dbReference type="Pfam" id="PF07715"/>
    </source>
</evidence>
<dbReference type="EMBL" id="CP036401">
    <property type="protein sequence ID" value="QBI04532.1"/>
    <property type="molecule type" value="Genomic_DNA"/>
</dbReference>
<keyword evidence="5 10" id="KW-0812">Transmembrane</keyword>
<evidence type="ECO:0000256" key="9">
    <source>
        <dbReference type="ARBA" id="ARBA00023237"/>
    </source>
</evidence>
<proteinExistence type="inferred from homology"/>
<feature type="domain" description="TonB-dependent receptor-like beta-barrel" evidence="13">
    <location>
        <begin position="288"/>
        <end position="749"/>
    </location>
</feature>
<dbReference type="InterPro" id="IPR036942">
    <property type="entry name" value="Beta-barrel_TonB_sf"/>
</dbReference>
<keyword evidence="8 15" id="KW-0675">Receptor</keyword>
<keyword evidence="9 10" id="KW-0998">Cell outer membrane</keyword>
<keyword evidence="4 10" id="KW-1134">Transmembrane beta strand</keyword>
<evidence type="ECO:0000313" key="16">
    <source>
        <dbReference type="Proteomes" id="UP000292307"/>
    </source>
</evidence>
<feature type="domain" description="TonB-dependent receptor plug" evidence="14">
    <location>
        <begin position="80"/>
        <end position="191"/>
    </location>
</feature>
<evidence type="ECO:0000256" key="12">
    <source>
        <dbReference type="SAM" id="MobiDB-lite"/>
    </source>
</evidence>
<protein>
    <submittedName>
        <fullName evidence="15">TonB-dependent receptor</fullName>
    </submittedName>
</protein>
<evidence type="ECO:0000256" key="3">
    <source>
        <dbReference type="ARBA" id="ARBA00022448"/>
    </source>
</evidence>
<comment type="subcellular location">
    <subcellularLocation>
        <location evidence="1 10">Cell outer membrane</location>
        <topology evidence="1 10">Multi-pass membrane protein</topology>
    </subcellularLocation>
</comment>
<gene>
    <name evidence="15" type="ORF">EYF70_29705</name>
</gene>
<dbReference type="InterPro" id="IPR037066">
    <property type="entry name" value="Plug_dom_sf"/>
</dbReference>
<keyword evidence="6 11" id="KW-0798">TonB box</keyword>
<dbReference type="Pfam" id="PF00593">
    <property type="entry name" value="TonB_dep_Rec_b-barrel"/>
    <property type="match status" value="1"/>
</dbReference>
<keyword evidence="3 10" id="KW-0813">Transport</keyword>